<gene>
    <name evidence="2" type="primary">LOC106820323</name>
</gene>
<keyword evidence="1" id="KW-1185">Reference proteome</keyword>
<evidence type="ECO:0000313" key="1">
    <source>
        <dbReference type="Proteomes" id="UP000695022"/>
    </source>
</evidence>
<dbReference type="Gene3D" id="3.60.10.10">
    <property type="entry name" value="Endonuclease/exonuclease/phosphatase"/>
    <property type="match status" value="1"/>
</dbReference>
<proteinExistence type="predicted"/>
<dbReference type="InterPro" id="IPR036691">
    <property type="entry name" value="Endo/exonu/phosph_ase_sf"/>
</dbReference>
<name>A0ABM1F7B2_PRICU</name>
<dbReference type="SUPFAM" id="SSF56219">
    <property type="entry name" value="DNase I-like"/>
    <property type="match status" value="1"/>
</dbReference>
<sequence>MDPTVYKNYQDDEALEFVCPVCAPPGQNEEPEDTANYLDELVQLRKKFPKNIIVAHLNINSMKTKYVMATDILYQKLVDIFIIGESKLDDSFSDATLNVDGYRLFRNDRNSRGGGIMAYVSCDIPSRRLKESEPDGIEAINVELQIGETKWLLMANYRPPSEHPKHFENIA</sequence>
<protein>
    <submittedName>
        <fullName evidence="2">Uncharacterized protein LOC106820323</fullName>
    </submittedName>
</protein>
<dbReference type="GeneID" id="106820323"/>
<dbReference type="RefSeq" id="XP_014680333.1">
    <property type="nucleotide sequence ID" value="XM_014824847.1"/>
</dbReference>
<reference evidence="2" key="1">
    <citation type="submission" date="2025-08" db="UniProtKB">
        <authorList>
            <consortium name="RefSeq"/>
        </authorList>
    </citation>
    <scope>IDENTIFICATION</scope>
</reference>
<organism evidence="1 2">
    <name type="scientific">Priapulus caudatus</name>
    <name type="common">Priapulid worm</name>
    <dbReference type="NCBI Taxonomy" id="37621"/>
    <lineage>
        <taxon>Eukaryota</taxon>
        <taxon>Metazoa</taxon>
        <taxon>Ecdysozoa</taxon>
        <taxon>Scalidophora</taxon>
        <taxon>Priapulida</taxon>
        <taxon>Priapulimorpha</taxon>
        <taxon>Priapulimorphida</taxon>
        <taxon>Priapulidae</taxon>
        <taxon>Priapulus</taxon>
    </lineage>
</organism>
<accession>A0ABM1F7B2</accession>
<dbReference type="Proteomes" id="UP000695022">
    <property type="component" value="Unplaced"/>
</dbReference>
<evidence type="ECO:0000313" key="2">
    <source>
        <dbReference type="RefSeq" id="XP_014680333.1"/>
    </source>
</evidence>